<gene>
    <name evidence="4" type="primary">atpD</name>
    <name evidence="5" type="ORF">E3J33_01355</name>
</gene>
<dbReference type="PANTHER" id="PTHR11671">
    <property type="entry name" value="V-TYPE ATP SYNTHASE SUBUNIT D"/>
    <property type="match status" value="1"/>
</dbReference>
<keyword evidence="3 4" id="KW-0406">Ion transport</keyword>
<reference evidence="5 6" key="1">
    <citation type="submission" date="2019-03" db="EMBL/GenBank/DDBJ databases">
        <title>Metabolic potential of uncultured bacteria and archaea associated with petroleum seepage in deep-sea sediments.</title>
        <authorList>
            <person name="Dong X."/>
            <person name="Hubert C."/>
        </authorList>
    </citation>
    <scope>NUCLEOTIDE SEQUENCE [LARGE SCALE GENOMIC DNA]</scope>
    <source>
        <strain evidence="5">E29_bin28</strain>
    </source>
</reference>
<evidence type="ECO:0000256" key="2">
    <source>
        <dbReference type="ARBA" id="ARBA00022448"/>
    </source>
</evidence>
<evidence type="ECO:0000256" key="1">
    <source>
        <dbReference type="ARBA" id="ARBA00005850"/>
    </source>
</evidence>
<proteinExistence type="inferred from homology"/>
<dbReference type="GO" id="GO:0046933">
    <property type="term" value="F:proton-transporting ATP synthase activity, rotational mechanism"/>
    <property type="evidence" value="ECO:0007669"/>
    <property type="project" value="UniProtKB-UniRule"/>
</dbReference>
<protein>
    <recommendedName>
        <fullName evidence="4">V-type ATP synthase subunit D</fullName>
    </recommendedName>
    <alternativeName>
        <fullName evidence="4">V-ATPase subunit D</fullName>
    </alternativeName>
</protein>
<comment type="similarity">
    <text evidence="1 4">Belongs to the V-ATPase D subunit family.</text>
</comment>
<dbReference type="NCBIfam" id="TIGR00309">
    <property type="entry name" value="V_ATPase_subD"/>
    <property type="match status" value="1"/>
</dbReference>
<dbReference type="Gene3D" id="1.10.287.3240">
    <property type="match status" value="1"/>
</dbReference>
<dbReference type="Proteomes" id="UP000316925">
    <property type="component" value="Unassembled WGS sequence"/>
</dbReference>
<dbReference type="EMBL" id="SOIJ01000078">
    <property type="protein sequence ID" value="TET93705.1"/>
    <property type="molecule type" value="Genomic_DNA"/>
</dbReference>
<dbReference type="GO" id="GO:0046961">
    <property type="term" value="F:proton-transporting ATPase activity, rotational mechanism"/>
    <property type="evidence" value="ECO:0007669"/>
    <property type="project" value="InterPro"/>
</dbReference>
<accession>A0A523YQC7</accession>
<evidence type="ECO:0000256" key="4">
    <source>
        <dbReference type="HAMAP-Rule" id="MF_00271"/>
    </source>
</evidence>
<sequence length="209" mass="24876">MPEIMQVNPTRMELLKQKQRLVMAQRAHDLLEDKRDELIQRFLPLVKEVREMRSKVRQELERIYADFQISKMLSSEKEIEEALMWTEMRMDVEISGYTLMKAPQYRLTTEGEPLCYGFYGTNWKLDLALKSFLNLVPSLLHLAEKENEVQGLAKEIERTRRRVNALEYIFIPTVEQTVKHITMKLEERERAHIINLMKIKEMMEKAFAS</sequence>
<dbReference type="AlphaFoldDB" id="A0A523YQC7"/>
<dbReference type="InterPro" id="IPR002699">
    <property type="entry name" value="V_ATPase_D"/>
</dbReference>
<evidence type="ECO:0000313" key="6">
    <source>
        <dbReference type="Proteomes" id="UP000316925"/>
    </source>
</evidence>
<dbReference type="HAMAP" id="MF_00271">
    <property type="entry name" value="ATP_synth_D_arch"/>
    <property type="match status" value="1"/>
</dbReference>
<dbReference type="GO" id="GO:0005524">
    <property type="term" value="F:ATP binding"/>
    <property type="evidence" value="ECO:0007669"/>
    <property type="project" value="UniProtKB-UniRule"/>
</dbReference>
<dbReference type="Pfam" id="PF01813">
    <property type="entry name" value="ATP-synt_D"/>
    <property type="match status" value="1"/>
</dbReference>
<organism evidence="5 6">
    <name type="scientific">Aerophobetes bacterium</name>
    <dbReference type="NCBI Taxonomy" id="2030807"/>
    <lineage>
        <taxon>Bacteria</taxon>
        <taxon>Candidatus Aerophobota</taxon>
    </lineage>
</organism>
<keyword evidence="2 4" id="KW-0813">Transport</keyword>
<keyword evidence="4" id="KW-0066">ATP synthesis</keyword>
<keyword evidence="4" id="KW-0375">Hydrogen ion transport</keyword>
<comment type="function">
    <text evidence="4">Produces ATP from ADP in the presence of a proton gradient across the membrane.</text>
</comment>
<evidence type="ECO:0000256" key="3">
    <source>
        <dbReference type="ARBA" id="ARBA00023065"/>
    </source>
</evidence>
<evidence type="ECO:0000313" key="5">
    <source>
        <dbReference type="EMBL" id="TET93705.1"/>
    </source>
</evidence>
<dbReference type="GO" id="GO:0042777">
    <property type="term" value="P:proton motive force-driven plasma membrane ATP synthesis"/>
    <property type="evidence" value="ECO:0007669"/>
    <property type="project" value="UniProtKB-UniRule"/>
</dbReference>
<comment type="caution">
    <text evidence="5">The sequence shown here is derived from an EMBL/GenBank/DDBJ whole genome shotgun (WGS) entry which is preliminary data.</text>
</comment>
<name>A0A523YQC7_UNCAE</name>